<evidence type="ECO:0000256" key="1">
    <source>
        <dbReference type="SAM" id="SignalP"/>
    </source>
</evidence>
<gene>
    <name evidence="2" type="ORF">GO621_17570</name>
</gene>
<proteinExistence type="predicted"/>
<dbReference type="AlphaFoldDB" id="A0A7K1T194"/>
<name>A0A7K1T194_9SPHI</name>
<evidence type="ECO:0000313" key="3">
    <source>
        <dbReference type="Proteomes" id="UP000462014"/>
    </source>
</evidence>
<keyword evidence="1" id="KW-0732">Signal</keyword>
<feature type="chain" id="PRO_5029472885" description="Carboxypeptidase-like regulatory domain-containing protein" evidence="1">
    <location>
        <begin position="21"/>
        <end position="226"/>
    </location>
</feature>
<evidence type="ECO:0008006" key="4">
    <source>
        <dbReference type="Google" id="ProtNLM"/>
    </source>
</evidence>
<dbReference type="SUPFAM" id="SSF49464">
    <property type="entry name" value="Carboxypeptidase regulatory domain-like"/>
    <property type="match status" value="1"/>
</dbReference>
<feature type="signal peptide" evidence="1">
    <location>
        <begin position="1"/>
        <end position="20"/>
    </location>
</feature>
<protein>
    <recommendedName>
        <fullName evidence="4">Carboxypeptidase-like regulatory domain-containing protein</fullName>
    </recommendedName>
</protein>
<organism evidence="2 3">
    <name type="scientific">Mucilaginibacter arboris</name>
    <dbReference type="NCBI Taxonomy" id="2682090"/>
    <lineage>
        <taxon>Bacteria</taxon>
        <taxon>Pseudomonadati</taxon>
        <taxon>Bacteroidota</taxon>
        <taxon>Sphingobacteriia</taxon>
        <taxon>Sphingobacteriales</taxon>
        <taxon>Sphingobacteriaceae</taxon>
        <taxon>Mucilaginibacter</taxon>
    </lineage>
</organism>
<evidence type="ECO:0000313" key="2">
    <source>
        <dbReference type="EMBL" id="MVN23336.1"/>
    </source>
</evidence>
<comment type="caution">
    <text evidence="2">The sequence shown here is derived from an EMBL/GenBank/DDBJ whole genome shotgun (WGS) entry which is preliminary data.</text>
</comment>
<dbReference type="Proteomes" id="UP000462014">
    <property type="component" value="Unassembled WGS sequence"/>
</dbReference>
<dbReference type="EMBL" id="WPIK01000022">
    <property type="protein sequence ID" value="MVN23336.1"/>
    <property type="molecule type" value="Genomic_DNA"/>
</dbReference>
<sequence length="226" mass="25793">MNIRILIIAAIGLFNGALHAQTVLKGTVYEGKASHKLSNVFIRDINSKEIALTDNSGNFSIRTAINHTLIFSSPGYISDTLYLVDLKPKRVELSFQGISLNQVNITSTRTFNPREEYPDVYEKSKFALSPSRIFGKEAKDARRLKRYFDREADERKIDSIFNPVYVSSVVPLKGRELEDFMTMYRPSLSFLQKTPHSSLTLYINDSYKKFMALPPEKRSIQRLSAN</sequence>
<accession>A0A7K1T194</accession>
<keyword evidence="3" id="KW-1185">Reference proteome</keyword>
<dbReference type="RefSeq" id="WP_157569467.1">
    <property type="nucleotide sequence ID" value="NZ_WPIK01000022.1"/>
</dbReference>
<dbReference type="InterPro" id="IPR008969">
    <property type="entry name" value="CarboxyPept-like_regulatory"/>
</dbReference>
<reference evidence="2 3" key="1">
    <citation type="submission" date="2019-12" db="EMBL/GenBank/DDBJ databases">
        <title>Mucilaginibacter sp. HMF7410 genome sequencing and assembly.</title>
        <authorList>
            <person name="Kang H."/>
            <person name="Cha I."/>
            <person name="Kim H."/>
            <person name="Joh K."/>
        </authorList>
    </citation>
    <scope>NUCLEOTIDE SEQUENCE [LARGE SCALE GENOMIC DNA]</scope>
    <source>
        <strain evidence="2 3">HMF7410</strain>
    </source>
</reference>